<dbReference type="EMBL" id="NIGF01000027">
    <property type="protein sequence ID" value="PQV62614.1"/>
    <property type="molecule type" value="Genomic_DNA"/>
</dbReference>
<evidence type="ECO:0000313" key="1">
    <source>
        <dbReference type="EMBL" id="PQV62614.1"/>
    </source>
</evidence>
<dbReference type="Proteomes" id="UP000237684">
    <property type="component" value="Unassembled WGS sequence"/>
</dbReference>
<dbReference type="AlphaFoldDB" id="A0A2S8SPA7"/>
<name>A0A2S8SPA7_9BACT</name>
<gene>
    <name evidence="1" type="ORF">B1R32_12726</name>
</gene>
<reference evidence="1 2" key="1">
    <citation type="journal article" date="2018" name="Syst. Appl. Microbiol.">
        <title>Abditibacterium utsteinense sp. nov., the first cultivated member of candidate phylum FBP, isolated from ice-free Antarctic soil samples.</title>
        <authorList>
            <person name="Tahon G."/>
            <person name="Tytgat B."/>
            <person name="Lebbe L."/>
            <person name="Carlier A."/>
            <person name="Willems A."/>
        </authorList>
    </citation>
    <scope>NUCLEOTIDE SEQUENCE [LARGE SCALE GENOMIC DNA]</scope>
    <source>
        <strain evidence="1 2">LMG 29911</strain>
    </source>
</reference>
<keyword evidence="2" id="KW-1185">Reference proteome</keyword>
<evidence type="ECO:0000313" key="2">
    <source>
        <dbReference type="Proteomes" id="UP000237684"/>
    </source>
</evidence>
<accession>A0A2S8SPA7</accession>
<sequence>MVELAEKRLDEKFGAVGEGGFVLVEGECRGAAGSFPFELDGSADQTVALFVQFCGFDFQHEISARRKAR</sequence>
<proteinExistence type="predicted"/>
<protein>
    <submittedName>
        <fullName evidence="1">Uncharacterized protein</fullName>
    </submittedName>
</protein>
<comment type="caution">
    <text evidence="1">The sequence shown here is derived from an EMBL/GenBank/DDBJ whole genome shotgun (WGS) entry which is preliminary data.</text>
</comment>
<organism evidence="1 2">
    <name type="scientific">Abditibacterium utsteinense</name>
    <dbReference type="NCBI Taxonomy" id="1960156"/>
    <lineage>
        <taxon>Bacteria</taxon>
        <taxon>Pseudomonadati</taxon>
        <taxon>Abditibacteriota</taxon>
        <taxon>Abditibacteriia</taxon>
        <taxon>Abditibacteriales</taxon>
        <taxon>Abditibacteriaceae</taxon>
        <taxon>Abditibacterium</taxon>
    </lineage>
</organism>
<dbReference type="InParanoid" id="A0A2S8SPA7"/>